<keyword evidence="1" id="KW-0812">Transmembrane</keyword>
<feature type="transmembrane region" description="Helical" evidence="1">
    <location>
        <begin position="535"/>
        <end position="554"/>
    </location>
</feature>
<feature type="transmembrane region" description="Helical" evidence="1">
    <location>
        <begin position="21"/>
        <end position="40"/>
    </location>
</feature>
<dbReference type="AlphaFoldDB" id="A0A6C0JHQ4"/>
<feature type="transmembrane region" description="Helical" evidence="1">
    <location>
        <begin position="500"/>
        <end position="523"/>
    </location>
</feature>
<accession>A0A6C0JHQ4</accession>
<feature type="transmembrane region" description="Helical" evidence="1">
    <location>
        <begin position="389"/>
        <end position="412"/>
    </location>
</feature>
<feature type="transmembrane region" description="Helical" evidence="1">
    <location>
        <begin position="218"/>
        <end position="236"/>
    </location>
</feature>
<feature type="transmembrane region" description="Helical" evidence="1">
    <location>
        <begin position="310"/>
        <end position="332"/>
    </location>
</feature>
<keyword evidence="1" id="KW-0472">Membrane</keyword>
<sequence>MYENSKTNLDNNVLEKIKTKSWPFILLLLILIIIVFVLIITDYISFSKIKPEGFDIPPNNAPNNIPPSYNPGNIPPGYNQDSIPPGYNPDNIPPGKVEDYLNNYKKSQDEMKNLESLSKQLNYFKNLNIAQQAKNYENTLKNEMLSIVNNEANSIKNGVKNGITNGITNINLSIPTIKNPKISNSIISVSFILIILILCIVFLPSLGDFKSLFNQINNVTYVILYTIFIILFFRLLPRNILDSNAYYIVPITLIIAFILFVISFRSNYVQTFNVNYERIKMIILYFCFITLGITYYSVNPGEYMTKNFNTSLLLTLLMGIFGFIYLIVLLTLPNISNSFKDSTNTENVLGNISAFSKYGGIGFFLFIIIMTIVITTYPGGFFKNTNSSIVVSVLLFVICIIWSILLVVNMFTGFKNNKASDFIDSKLTYAKKALLALFGFTLSGIIIAFIVYNIQHLSGYSSIISFILSIFLIIAILILIYKTIFVKLPSNGANKSKDGFFDLLINLIFYIPCLFSGVFDVIMKTVMSEYYSTTSSNLLILLIIIVLLLLYIFLPKIQHFINIQGGKQLVENPVYTNNLYPLANYEQLNGNDNLNYQYSISFWIFLDANAPNTSPSYSQYSSLLNYGGKPNVLYKADTNTLMITMDQKDLDKKSKNKLLEFDDNGNRIVYINKNLLLQKWNNIIINFNGGTLDIFLNGELVKSSIEVIPYMKLDALTVGSDNGVNGGICNVVYFKKSLTITNIYNIYNNMKNKNPPVTNNSNNTIISIK</sequence>
<evidence type="ECO:0000256" key="1">
    <source>
        <dbReference type="SAM" id="Phobius"/>
    </source>
</evidence>
<proteinExistence type="predicted"/>
<organism evidence="2">
    <name type="scientific">viral metagenome</name>
    <dbReference type="NCBI Taxonomy" id="1070528"/>
    <lineage>
        <taxon>unclassified sequences</taxon>
        <taxon>metagenomes</taxon>
        <taxon>organismal metagenomes</taxon>
    </lineage>
</organism>
<feature type="transmembrane region" description="Helical" evidence="1">
    <location>
        <begin position="248"/>
        <end position="269"/>
    </location>
</feature>
<reference evidence="2" key="1">
    <citation type="journal article" date="2020" name="Nature">
        <title>Giant virus diversity and host interactions through global metagenomics.</title>
        <authorList>
            <person name="Schulz F."/>
            <person name="Roux S."/>
            <person name="Paez-Espino D."/>
            <person name="Jungbluth S."/>
            <person name="Walsh D.A."/>
            <person name="Denef V.J."/>
            <person name="McMahon K.D."/>
            <person name="Konstantinidis K.T."/>
            <person name="Eloe-Fadrosh E.A."/>
            <person name="Kyrpides N.C."/>
            <person name="Woyke T."/>
        </authorList>
    </citation>
    <scope>NUCLEOTIDE SEQUENCE</scope>
    <source>
        <strain evidence="2">GVMAG-M-3300027708-39</strain>
    </source>
</reference>
<dbReference type="EMBL" id="MN740395">
    <property type="protein sequence ID" value="QHU04326.1"/>
    <property type="molecule type" value="Genomic_DNA"/>
</dbReference>
<feature type="transmembrane region" description="Helical" evidence="1">
    <location>
        <begin position="460"/>
        <end position="480"/>
    </location>
</feature>
<dbReference type="Gene3D" id="2.60.120.200">
    <property type="match status" value="1"/>
</dbReference>
<feature type="transmembrane region" description="Helical" evidence="1">
    <location>
        <begin position="186"/>
        <end position="206"/>
    </location>
</feature>
<keyword evidence="1" id="KW-1133">Transmembrane helix</keyword>
<feature type="transmembrane region" description="Helical" evidence="1">
    <location>
        <begin position="433"/>
        <end position="454"/>
    </location>
</feature>
<name>A0A6C0JHQ4_9ZZZZ</name>
<dbReference type="Pfam" id="PF13385">
    <property type="entry name" value="Laminin_G_3"/>
    <property type="match status" value="1"/>
</dbReference>
<feature type="transmembrane region" description="Helical" evidence="1">
    <location>
        <begin position="358"/>
        <end position="377"/>
    </location>
</feature>
<feature type="transmembrane region" description="Helical" evidence="1">
    <location>
        <begin position="281"/>
        <end position="298"/>
    </location>
</feature>
<protein>
    <submittedName>
        <fullName evidence="2">Uncharacterized protein</fullName>
    </submittedName>
</protein>
<evidence type="ECO:0000313" key="2">
    <source>
        <dbReference type="EMBL" id="QHU04326.1"/>
    </source>
</evidence>
<dbReference type="SUPFAM" id="SSF49899">
    <property type="entry name" value="Concanavalin A-like lectins/glucanases"/>
    <property type="match status" value="1"/>
</dbReference>
<dbReference type="InterPro" id="IPR013320">
    <property type="entry name" value="ConA-like_dom_sf"/>
</dbReference>